<organism evidence="8 9">
    <name type="scientific">Clostridium butyricum</name>
    <dbReference type="NCBI Taxonomy" id="1492"/>
    <lineage>
        <taxon>Bacteria</taxon>
        <taxon>Bacillati</taxon>
        <taxon>Bacillota</taxon>
        <taxon>Clostridia</taxon>
        <taxon>Eubacteriales</taxon>
        <taxon>Clostridiaceae</taxon>
        <taxon>Clostridium</taxon>
    </lineage>
</organism>
<dbReference type="GO" id="GO:0046872">
    <property type="term" value="F:metal ion binding"/>
    <property type="evidence" value="ECO:0007669"/>
    <property type="project" value="InterPro"/>
</dbReference>
<dbReference type="GO" id="GO:0004619">
    <property type="term" value="F:phosphoglycerate mutase activity"/>
    <property type="evidence" value="ECO:0007669"/>
    <property type="project" value="UniProtKB-EC"/>
</dbReference>
<protein>
    <submittedName>
        <fullName evidence="8">Phosphoglycerate mutase</fullName>
    </submittedName>
</protein>
<evidence type="ECO:0000313" key="9">
    <source>
        <dbReference type="Proteomes" id="UP000238081"/>
    </source>
</evidence>
<dbReference type="InterPro" id="IPR004456">
    <property type="entry name" value="Pglycerate_mutase_ApgM"/>
</dbReference>
<dbReference type="PANTHER" id="PTHR31209">
    <property type="entry name" value="COFACTOR-INDEPENDENT PHOSPHOGLYCERATE MUTASE"/>
    <property type="match status" value="1"/>
</dbReference>
<dbReference type="InterPro" id="IPR006124">
    <property type="entry name" value="Metalloenzyme"/>
</dbReference>
<accession>A0A0A6PYP9</accession>
<evidence type="ECO:0000256" key="6">
    <source>
        <dbReference type="ARBA" id="ARBA00023235"/>
    </source>
</evidence>
<dbReference type="PANTHER" id="PTHR31209:SF4">
    <property type="entry name" value="2,3-BISPHOSPHOGLYCERATE-INDEPENDENT PHOSPHOGLYCERATE MUTASE"/>
    <property type="match status" value="1"/>
</dbReference>
<dbReference type="Pfam" id="PF10143">
    <property type="entry name" value="PhosphMutase"/>
    <property type="match status" value="1"/>
</dbReference>
<feature type="domain" description="Metalloenzyme" evidence="7">
    <location>
        <begin position="1"/>
        <end position="358"/>
    </location>
</feature>
<dbReference type="Pfam" id="PF01676">
    <property type="entry name" value="Metalloenzyme"/>
    <property type="match status" value="1"/>
</dbReference>
<comment type="similarity">
    <text evidence="4">Belongs to the BPG-independent phosphoglycerate mutase family. A-PGAM subfamily.</text>
</comment>
<proteinExistence type="inferred from homology"/>
<gene>
    <name evidence="8" type="ORF">AWN73_02850</name>
</gene>
<name>A0A0A6PYP9_CLOBU</name>
<dbReference type="Proteomes" id="UP000238081">
    <property type="component" value="Unassembled WGS sequence"/>
</dbReference>
<evidence type="ECO:0000256" key="1">
    <source>
        <dbReference type="ARBA" id="ARBA00000370"/>
    </source>
</evidence>
<dbReference type="NCBIfam" id="TIGR00306">
    <property type="entry name" value="apgM"/>
    <property type="match status" value="1"/>
</dbReference>
<evidence type="ECO:0000256" key="3">
    <source>
        <dbReference type="ARBA" id="ARBA00004921"/>
    </source>
</evidence>
<comment type="pathway">
    <text evidence="3">Carbohydrate degradation.</text>
</comment>
<comment type="function">
    <text evidence="2">Catalyzes the interconversion of 2-phosphoglycerate and 3-phosphoglycerate.</text>
</comment>
<dbReference type="PIRSF" id="PIRSF006392">
    <property type="entry name" value="IPGAM_arch"/>
    <property type="match status" value="1"/>
</dbReference>
<evidence type="ECO:0000256" key="2">
    <source>
        <dbReference type="ARBA" id="ARBA00002315"/>
    </source>
</evidence>
<evidence type="ECO:0000256" key="5">
    <source>
        <dbReference type="ARBA" id="ARBA00023152"/>
    </source>
</evidence>
<keyword evidence="5" id="KW-0324">Glycolysis</keyword>
<dbReference type="Gene3D" id="3.40.720.10">
    <property type="entry name" value="Alkaline Phosphatase, subunit A"/>
    <property type="match status" value="2"/>
</dbReference>
<evidence type="ECO:0000256" key="4">
    <source>
        <dbReference type="ARBA" id="ARBA00005524"/>
    </source>
</evidence>
<sequence>MKYLMIILDGIGDDPLEQLSMKTPLECAFAPNLNYIANKGMVGVIETVFDGFPVESMVCIMGLLGYDPNKYYPNGRASFEALAKGINIDENDIAFRCNIIKLDKCKKKIEDFTSNLISDTEAKKFLKNCRIPNRNWELFNGQGYRNLFVMRGAGISASNIVCYPPHMHINEEIKNLKPYDKNDSRLMHEVWNFLSESYDEKSNRMLWLWSPSSAINWPSFESITGLKGAVVCGLDFLKGIAMAADMYFEDIPGATGYIDTDYIKKVEYTKKYLIENDFVLLHINSTDELSHQHDYNGKLKEIEKIDELVIGPLLKELRERYKEKFRIVICGDHKTRCSDGKHVGDAVPYVMYGTNIEKSNIWGFCEKACGKSHKLNSLEFINKNFKL</sequence>
<reference evidence="8 9" key="1">
    <citation type="submission" date="2016-01" db="EMBL/GenBank/DDBJ databases">
        <title>Characterization of the Clostridium difficile lineages that are prevalent in Hong Kong and China.</title>
        <authorList>
            <person name="Kwok J.S.-L."/>
            <person name="Lam W.-Y."/>
            <person name="Ip M."/>
            <person name="Chan T.-F."/>
            <person name="Hawkey P.M."/>
            <person name="Tsui S.K.-W."/>
        </authorList>
    </citation>
    <scope>NUCLEOTIDE SEQUENCE [LARGE SCALE GENOMIC DNA]</scope>
    <source>
        <strain evidence="8 9">300064</strain>
    </source>
</reference>
<evidence type="ECO:0000259" key="7">
    <source>
        <dbReference type="Pfam" id="PF01676"/>
    </source>
</evidence>
<dbReference type="RefSeq" id="WP_043663258.1">
    <property type="nucleotide sequence ID" value="NZ_JSEG01000006.1"/>
</dbReference>
<dbReference type="CDD" id="cd16011">
    <property type="entry name" value="iPGM_like"/>
    <property type="match status" value="1"/>
</dbReference>
<evidence type="ECO:0000313" key="8">
    <source>
        <dbReference type="EMBL" id="PPV14666.1"/>
    </source>
</evidence>
<dbReference type="GO" id="GO:0006096">
    <property type="term" value="P:glycolytic process"/>
    <property type="evidence" value="ECO:0007669"/>
    <property type="project" value="UniProtKB-KW"/>
</dbReference>
<dbReference type="InterPro" id="IPR017850">
    <property type="entry name" value="Alkaline_phosphatase_core_sf"/>
</dbReference>
<keyword evidence="6" id="KW-0413">Isomerase</keyword>
<dbReference type="EMBL" id="LRDH01000107">
    <property type="protein sequence ID" value="PPV14666.1"/>
    <property type="molecule type" value="Genomic_DNA"/>
</dbReference>
<comment type="catalytic activity">
    <reaction evidence="1">
        <text>(2R)-2-phosphoglycerate = (2R)-3-phosphoglycerate</text>
        <dbReference type="Rhea" id="RHEA:15901"/>
        <dbReference type="ChEBI" id="CHEBI:58272"/>
        <dbReference type="ChEBI" id="CHEBI:58289"/>
        <dbReference type="EC" id="5.4.2.12"/>
    </reaction>
</comment>
<comment type="caution">
    <text evidence="8">The sequence shown here is derived from an EMBL/GenBank/DDBJ whole genome shotgun (WGS) entry which is preliminary data.</text>
</comment>
<dbReference type="SUPFAM" id="SSF53649">
    <property type="entry name" value="Alkaline phosphatase-like"/>
    <property type="match status" value="1"/>
</dbReference>
<dbReference type="AlphaFoldDB" id="A0A0A6PYP9"/>